<accession>A0ABU2YSH3</accession>
<dbReference type="RefSeq" id="WP_033532040.1">
    <property type="nucleotide sequence ID" value="NZ_JAVRFJ010000004.1"/>
</dbReference>
<evidence type="ECO:0000259" key="1">
    <source>
        <dbReference type="Pfam" id="PF05368"/>
    </source>
</evidence>
<proteinExistence type="predicted"/>
<dbReference type="Gene3D" id="3.40.50.720">
    <property type="entry name" value="NAD(P)-binding Rossmann-like Domain"/>
    <property type="match status" value="1"/>
</dbReference>
<dbReference type="SUPFAM" id="SSF51735">
    <property type="entry name" value="NAD(P)-binding Rossmann-fold domains"/>
    <property type="match status" value="1"/>
</dbReference>
<dbReference type="Pfam" id="PF05368">
    <property type="entry name" value="NmrA"/>
    <property type="match status" value="1"/>
</dbReference>
<gene>
    <name evidence="2" type="ORF">RM704_07360</name>
</gene>
<keyword evidence="3" id="KW-1185">Reference proteome</keyword>
<dbReference type="EMBL" id="JAVRFJ010000004">
    <property type="protein sequence ID" value="MDT0567280.1"/>
    <property type="molecule type" value="Genomic_DNA"/>
</dbReference>
<sequence length="288" mass="30004">MTYMIHGATGAQGAPVVAALTAAGKPVTALTRNAGTVVDGARVLAVDYSSTANLTDAYRGAEGVFVHLPVAPEEDRLTFARNTVAAVREARPARVVFSTSGGLVTTDGDGGRGDSAESAVSVLATGLADSGVSHAVIEPRFYFENLLLPNVIAGVREEGVLRYSLPSGFRASWASHLDIADAATALFERTDISGVVSVGQYPAISGEDLAEAFSTRLGRTVTYEATDPHAFFAPLAPMLGEQATVAIADMYRALSTQPDHSIAAERSAQKLLGVTPRTASQWLADIAL</sequence>
<evidence type="ECO:0000313" key="3">
    <source>
        <dbReference type="Proteomes" id="UP001180737"/>
    </source>
</evidence>
<comment type="caution">
    <text evidence="2">The sequence shown here is derived from an EMBL/GenBank/DDBJ whole genome shotgun (WGS) entry which is preliminary data.</text>
</comment>
<dbReference type="PANTHER" id="PTHR43162">
    <property type="match status" value="1"/>
</dbReference>
<reference evidence="2" key="1">
    <citation type="submission" date="2024-05" db="EMBL/GenBank/DDBJ databases">
        <title>30 novel species of actinomycetes from the DSMZ collection.</title>
        <authorList>
            <person name="Nouioui I."/>
        </authorList>
    </citation>
    <scope>NUCLEOTIDE SEQUENCE</scope>
    <source>
        <strain evidence="2">DSM 3412</strain>
    </source>
</reference>
<protein>
    <submittedName>
        <fullName evidence="2">NmrA family NAD(P)-binding protein</fullName>
    </submittedName>
</protein>
<dbReference type="PANTHER" id="PTHR43162:SF1">
    <property type="entry name" value="PRESTALK A DIFFERENTIATION PROTEIN A"/>
    <property type="match status" value="1"/>
</dbReference>
<feature type="domain" description="NmrA-like" evidence="1">
    <location>
        <begin position="4"/>
        <end position="271"/>
    </location>
</feature>
<dbReference type="InterPro" id="IPR036291">
    <property type="entry name" value="NAD(P)-bd_dom_sf"/>
</dbReference>
<name>A0ABU2YSH3_9ACTN</name>
<dbReference type="Proteomes" id="UP001180737">
    <property type="component" value="Unassembled WGS sequence"/>
</dbReference>
<organism evidence="2 3">
    <name type="scientific">Streptomyces gottesmaniae</name>
    <dbReference type="NCBI Taxonomy" id="3075518"/>
    <lineage>
        <taxon>Bacteria</taxon>
        <taxon>Bacillati</taxon>
        <taxon>Actinomycetota</taxon>
        <taxon>Actinomycetes</taxon>
        <taxon>Kitasatosporales</taxon>
        <taxon>Streptomycetaceae</taxon>
        <taxon>Streptomyces</taxon>
    </lineage>
</organism>
<evidence type="ECO:0000313" key="2">
    <source>
        <dbReference type="EMBL" id="MDT0567280.1"/>
    </source>
</evidence>
<dbReference type="InterPro" id="IPR008030">
    <property type="entry name" value="NmrA-like"/>
</dbReference>
<dbReference type="InterPro" id="IPR051604">
    <property type="entry name" value="Ergot_Alk_Oxidoreductase"/>
</dbReference>